<evidence type="ECO:0000313" key="2">
    <source>
        <dbReference type="Proteomes" id="UP000699042"/>
    </source>
</evidence>
<comment type="caution">
    <text evidence="1">The sequence shown here is derived from an EMBL/GenBank/DDBJ whole genome shotgun (WGS) entry which is preliminary data.</text>
</comment>
<protein>
    <submittedName>
        <fullName evidence="1">Uncharacterized protein</fullName>
    </submittedName>
</protein>
<dbReference type="AlphaFoldDB" id="A0A9P7RJ14"/>
<gene>
    <name evidence="1" type="ORF">JMJ77_006899</name>
</gene>
<accession>A0A9P7RJ14</accession>
<organism evidence="1 2">
    <name type="scientific">Colletotrichum scovillei</name>
    <dbReference type="NCBI Taxonomy" id="1209932"/>
    <lineage>
        <taxon>Eukaryota</taxon>
        <taxon>Fungi</taxon>
        <taxon>Dikarya</taxon>
        <taxon>Ascomycota</taxon>
        <taxon>Pezizomycotina</taxon>
        <taxon>Sordariomycetes</taxon>
        <taxon>Hypocreomycetidae</taxon>
        <taxon>Glomerellales</taxon>
        <taxon>Glomerellaceae</taxon>
        <taxon>Colletotrichum</taxon>
        <taxon>Colletotrichum acutatum species complex</taxon>
    </lineage>
</organism>
<keyword evidence="2" id="KW-1185">Reference proteome</keyword>
<dbReference type="Proteomes" id="UP000699042">
    <property type="component" value="Unassembled WGS sequence"/>
</dbReference>
<sequence>MSARELTGGYRRKSINDMQLWVSCLFMANC</sequence>
<reference evidence="1" key="1">
    <citation type="submission" date="2021-05" db="EMBL/GenBank/DDBJ databases">
        <title>Comparative genomics of three Colletotrichum scovillei strains and genetic complementation revealed genes involved fungal growth and virulence on chili pepper.</title>
        <authorList>
            <person name="Hsieh D.-K."/>
            <person name="Chuang S.-C."/>
            <person name="Chen C.-Y."/>
            <person name="Chao Y.-T."/>
            <person name="Lu M.-Y.J."/>
            <person name="Lee M.-H."/>
            <person name="Shih M.-C."/>
        </authorList>
    </citation>
    <scope>NUCLEOTIDE SEQUENCE</scope>
    <source>
        <strain evidence="1">Coll-153</strain>
    </source>
</reference>
<dbReference type="EMBL" id="JAESDN010000001">
    <property type="protein sequence ID" value="KAG7059538.1"/>
    <property type="molecule type" value="Genomic_DNA"/>
</dbReference>
<proteinExistence type="predicted"/>
<name>A0A9P7RJ14_9PEZI</name>
<evidence type="ECO:0000313" key="1">
    <source>
        <dbReference type="EMBL" id="KAG7059538.1"/>
    </source>
</evidence>